<evidence type="ECO:0000313" key="2">
    <source>
        <dbReference type="EMBL" id="GAL07900.1"/>
    </source>
</evidence>
<evidence type="ECO:0000256" key="1">
    <source>
        <dbReference type="SAM" id="MobiDB-lite"/>
    </source>
</evidence>
<dbReference type="EMBL" id="BBMN01000020">
    <property type="protein sequence ID" value="GAL07900.1"/>
    <property type="molecule type" value="Genomic_DNA"/>
</dbReference>
<dbReference type="Proteomes" id="UP000029227">
    <property type="component" value="Unassembled WGS sequence"/>
</dbReference>
<comment type="caution">
    <text evidence="2">The sequence shown here is derived from an EMBL/GenBank/DDBJ whole genome shotgun (WGS) entry which is preliminary data.</text>
</comment>
<feature type="region of interest" description="Disordered" evidence="1">
    <location>
        <begin position="183"/>
        <end position="214"/>
    </location>
</feature>
<gene>
    <name evidence="2" type="ORF">JCM19237_280</name>
</gene>
<name>A0A090QXG7_9GAMM</name>
<evidence type="ECO:0000313" key="3">
    <source>
        <dbReference type="Proteomes" id="UP000029227"/>
    </source>
</evidence>
<reference evidence="2 3" key="1">
    <citation type="journal article" date="2014" name="Genome Announc.">
        <title>Draft Genome Sequences of Two Vibrionaceae Species, Vibrio ponticus C121 and Photobacterium aphoticum C119, Isolated as Coral Reef Microbiota.</title>
        <authorList>
            <person name="Al-saari N."/>
            <person name="Meirelles P.M."/>
            <person name="Mino S."/>
            <person name="Suda W."/>
            <person name="Oshima K."/>
            <person name="Hattori M."/>
            <person name="Ohkuma M."/>
            <person name="Thompson F.L."/>
            <person name="Gomez-Gil B."/>
            <person name="Sawabe T."/>
            <person name="Sawabe T."/>
        </authorList>
    </citation>
    <scope>NUCLEOTIDE SEQUENCE [LARGE SCALE GENOMIC DNA]</scope>
    <source>
        <strain evidence="2 3">JCM 19237</strain>
    </source>
</reference>
<proteinExistence type="predicted"/>
<protein>
    <submittedName>
        <fullName evidence="2">Uncharacterized protein</fullName>
    </submittedName>
</protein>
<accession>A0A090QXG7</accession>
<organism evidence="2 3">
    <name type="scientific">Photobacterium aphoticum</name>
    <dbReference type="NCBI Taxonomy" id="754436"/>
    <lineage>
        <taxon>Bacteria</taxon>
        <taxon>Pseudomonadati</taxon>
        <taxon>Pseudomonadota</taxon>
        <taxon>Gammaproteobacteria</taxon>
        <taxon>Vibrionales</taxon>
        <taxon>Vibrionaceae</taxon>
        <taxon>Photobacterium</taxon>
    </lineage>
</organism>
<dbReference type="STRING" id="754436.JCM19237_280"/>
<sequence length="214" mass="24231">MMQFLQTEQAAIIQQYAEGNPKLDYDDNEIPLSKALGDLMFGCAGKLRSLEASIGAMVGTQAKIMTDFAKIAQKEHELSPVDSLTALSIRKRIMDDMDKKGWTALQAAREFERHGIKVPESILEEAKREISEYEPPIDDSGISDDELDRQTAEYLAEQQQFHDVWLPQRQAELANIIDTEVEDEVINDDELELDEGEWDDDEGMDLSDFDGDED</sequence>
<dbReference type="AlphaFoldDB" id="A0A090QXG7"/>